<proteinExistence type="predicted"/>
<accession>A0ABD5Q4W2</accession>
<organism evidence="2 3">
    <name type="scientific">Halorussus aquaticus</name>
    <dbReference type="NCBI Taxonomy" id="2953748"/>
    <lineage>
        <taxon>Archaea</taxon>
        <taxon>Methanobacteriati</taxon>
        <taxon>Methanobacteriota</taxon>
        <taxon>Stenosarchaea group</taxon>
        <taxon>Halobacteria</taxon>
        <taxon>Halobacteriales</taxon>
        <taxon>Haladaptataceae</taxon>
        <taxon>Halorussus</taxon>
    </lineage>
</organism>
<feature type="region of interest" description="Disordered" evidence="1">
    <location>
        <begin position="72"/>
        <end position="99"/>
    </location>
</feature>
<gene>
    <name evidence="2" type="ORF">ACFO9K_15980</name>
</gene>
<dbReference type="Proteomes" id="UP001595945">
    <property type="component" value="Unassembled WGS sequence"/>
</dbReference>
<evidence type="ECO:0000256" key="1">
    <source>
        <dbReference type="SAM" id="MobiDB-lite"/>
    </source>
</evidence>
<dbReference type="RefSeq" id="WP_254268613.1">
    <property type="nucleotide sequence ID" value="NZ_CP100400.1"/>
</dbReference>
<evidence type="ECO:0000313" key="3">
    <source>
        <dbReference type="Proteomes" id="UP001595945"/>
    </source>
</evidence>
<sequence length="99" mass="10766">MSTPEDDFETALDESSDAAARERAIGELQTANECDRLADLAREDDLDETYREQALSGLAHPQCESMLREVAEGGDLPESLRERAETLLEDTPDDAGAGP</sequence>
<feature type="compositionally biased region" description="Acidic residues" evidence="1">
    <location>
        <begin position="1"/>
        <end position="16"/>
    </location>
</feature>
<dbReference type="GeneID" id="73043519"/>
<evidence type="ECO:0000313" key="2">
    <source>
        <dbReference type="EMBL" id="MFC4825755.1"/>
    </source>
</evidence>
<feature type="region of interest" description="Disordered" evidence="1">
    <location>
        <begin position="1"/>
        <end position="21"/>
    </location>
</feature>
<name>A0ABD5Q4W2_9EURY</name>
<reference evidence="2 3" key="1">
    <citation type="journal article" date="2019" name="Int. J. Syst. Evol. Microbiol.">
        <title>The Global Catalogue of Microorganisms (GCM) 10K type strain sequencing project: providing services to taxonomists for standard genome sequencing and annotation.</title>
        <authorList>
            <consortium name="The Broad Institute Genomics Platform"/>
            <consortium name="The Broad Institute Genome Sequencing Center for Infectious Disease"/>
            <person name="Wu L."/>
            <person name="Ma J."/>
        </authorList>
    </citation>
    <scope>NUCLEOTIDE SEQUENCE [LARGE SCALE GENOMIC DNA]</scope>
    <source>
        <strain evidence="2 3">XZYJ18</strain>
    </source>
</reference>
<dbReference type="AlphaFoldDB" id="A0ABD5Q4W2"/>
<comment type="caution">
    <text evidence="2">The sequence shown here is derived from an EMBL/GenBank/DDBJ whole genome shotgun (WGS) entry which is preliminary data.</text>
</comment>
<keyword evidence="3" id="KW-1185">Reference proteome</keyword>
<dbReference type="EMBL" id="JBHSHT010000002">
    <property type="protein sequence ID" value="MFC4825755.1"/>
    <property type="molecule type" value="Genomic_DNA"/>
</dbReference>
<protein>
    <submittedName>
        <fullName evidence="2">Uncharacterized protein</fullName>
    </submittedName>
</protein>